<organism evidence="2 3">
    <name type="scientific">Polycladospora coralii</name>
    <dbReference type="NCBI Taxonomy" id="2771432"/>
    <lineage>
        <taxon>Bacteria</taxon>
        <taxon>Bacillati</taxon>
        <taxon>Bacillota</taxon>
        <taxon>Bacilli</taxon>
        <taxon>Bacillales</taxon>
        <taxon>Thermoactinomycetaceae</taxon>
        <taxon>Polycladospora</taxon>
    </lineage>
</organism>
<dbReference type="Pfam" id="PF01248">
    <property type="entry name" value="Ribosomal_L7Ae"/>
    <property type="match status" value="1"/>
</dbReference>
<dbReference type="InterPro" id="IPR029064">
    <property type="entry name" value="Ribosomal_eL30-like_sf"/>
</dbReference>
<dbReference type="EMBL" id="JACXAH010000010">
    <property type="protein sequence ID" value="MBD1372373.1"/>
    <property type="molecule type" value="Genomic_DNA"/>
</dbReference>
<protein>
    <submittedName>
        <fullName evidence="2">Ribosomal L7Ae/L30e/S12e/Gadd45 family protein</fullName>
    </submittedName>
</protein>
<sequence length="82" mass="8687">MSYEKVMQASLLAIGSKQTKKAVEQLTAQHVVLATDADSHITEEVVSSCKEYGIPYSFVDAMKELGKAAGIDVGAASIAILE</sequence>
<evidence type="ECO:0000313" key="3">
    <source>
        <dbReference type="Proteomes" id="UP000661691"/>
    </source>
</evidence>
<dbReference type="PRINTS" id="PR00884">
    <property type="entry name" value="RIBOSOMALHS6"/>
</dbReference>
<feature type="domain" description="Ribosomal protein eL8/eL30/eS12/Gadd45" evidence="1">
    <location>
        <begin position="4"/>
        <end position="81"/>
    </location>
</feature>
<gene>
    <name evidence="2" type="ORF">IC620_08385</name>
</gene>
<dbReference type="AlphaFoldDB" id="A0A926RU16"/>
<dbReference type="InterPro" id="IPR004038">
    <property type="entry name" value="Ribosomal_eL8/eL30/eS12/Gad45"/>
</dbReference>
<evidence type="ECO:0000313" key="2">
    <source>
        <dbReference type="EMBL" id="MBD1372373.1"/>
    </source>
</evidence>
<comment type="caution">
    <text evidence="2">The sequence shown here is derived from an EMBL/GenBank/DDBJ whole genome shotgun (WGS) entry which is preliminary data.</text>
</comment>
<dbReference type="Gene3D" id="3.30.1330.30">
    <property type="match status" value="1"/>
</dbReference>
<keyword evidence="3" id="KW-1185">Reference proteome</keyword>
<dbReference type="RefSeq" id="WP_191140659.1">
    <property type="nucleotide sequence ID" value="NZ_JACXAG020000007.1"/>
</dbReference>
<dbReference type="SUPFAM" id="SSF55315">
    <property type="entry name" value="L30e-like"/>
    <property type="match status" value="1"/>
</dbReference>
<accession>A0A926RU16</accession>
<evidence type="ECO:0000259" key="1">
    <source>
        <dbReference type="Pfam" id="PF01248"/>
    </source>
</evidence>
<reference evidence="2" key="1">
    <citation type="submission" date="2020-09" db="EMBL/GenBank/DDBJ databases">
        <title>A novel bacterium of genus Hazenella, isolated from South China Sea.</title>
        <authorList>
            <person name="Huang H."/>
            <person name="Mo K."/>
            <person name="Hu Y."/>
        </authorList>
    </citation>
    <scope>NUCLEOTIDE SEQUENCE</scope>
    <source>
        <strain evidence="2">IB182357</strain>
    </source>
</reference>
<dbReference type="Proteomes" id="UP000661691">
    <property type="component" value="Unassembled WGS sequence"/>
</dbReference>
<proteinExistence type="predicted"/>
<name>A0A926RU16_9BACL</name>